<dbReference type="Proteomes" id="UP001152607">
    <property type="component" value="Unassembled WGS sequence"/>
</dbReference>
<comment type="caution">
    <text evidence="3">The sequence shown here is derived from an EMBL/GenBank/DDBJ whole genome shotgun (WGS) entry which is preliminary data.</text>
</comment>
<dbReference type="EMBL" id="CAOQHR010000002">
    <property type="protein sequence ID" value="CAI6325412.1"/>
    <property type="molecule type" value="Genomic_DNA"/>
</dbReference>
<feature type="transmembrane region" description="Helical" evidence="2">
    <location>
        <begin position="290"/>
        <end position="309"/>
    </location>
</feature>
<evidence type="ECO:0000256" key="2">
    <source>
        <dbReference type="SAM" id="Phobius"/>
    </source>
</evidence>
<keyword evidence="2" id="KW-1133">Transmembrane helix</keyword>
<dbReference type="OrthoDB" id="3916171at2759"/>
<keyword evidence="2" id="KW-0472">Membrane</keyword>
<feature type="compositionally biased region" description="Polar residues" evidence="1">
    <location>
        <begin position="56"/>
        <end position="82"/>
    </location>
</feature>
<name>A0A9W4UAL7_9PLEO</name>
<protein>
    <submittedName>
        <fullName evidence="3">Uncharacterized protein</fullName>
    </submittedName>
</protein>
<gene>
    <name evidence="3" type="ORF">PDIGIT_LOCUS3777</name>
</gene>
<proteinExistence type="predicted"/>
<feature type="transmembrane region" description="Helical" evidence="2">
    <location>
        <begin position="263"/>
        <end position="283"/>
    </location>
</feature>
<organism evidence="3 4">
    <name type="scientific">Periconia digitata</name>
    <dbReference type="NCBI Taxonomy" id="1303443"/>
    <lineage>
        <taxon>Eukaryota</taxon>
        <taxon>Fungi</taxon>
        <taxon>Dikarya</taxon>
        <taxon>Ascomycota</taxon>
        <taxon>Pezizomycotina</taxon>
        <taxon>Dothideomycetes</taxon>
        <taxon>Pleosporomycetidae</taxon>
        <taxon>Pleosporales</taxon>
        <taxon>Massarineae</taxon>
        <taxon>Periconiaceae</taxon>
        <taxon>Periconia</taxon>
    </lineage>
</organism>
<evidence type="ECO:0000313" key="4">
    <source>
        <dbReference type="Proteomes" id="UP001152607"/>
    </source>
</evidence>
<reference evidence="3" key="1">
    <citation type="submission" date="2023-01" db="EMBL/GenBank/DDBJ databases">
        <authorList>
            <person name="Van Ghelder C."/>
            <person name="Rancurel C."/>
        </authorList>
    </citation>
    <scope>NUCLEOTIDE SEQUENCE</scope>
    <source>
        <strain evidence="3">CNCM I-4278</strain>
    </source>
</reference>
<keyword evidence="4" id="KW-1185">Reference proteome</keyword>
<accession>A0A9W4UAL7</accession>
<feature type="transmembrane region" description="Helical" evidence="2">
    <location>
        <begin position="230"/>
        <end position="251"/>
    </location>
</feature>
<sequence length="312" mass="34118">MDQAPVRNNMNDHDEPSAITRNDDLISIALRSDDSFDLDEIVRLTRAVSPLHGGPSTHSTLPSTVLSTFKDSNGTKPTSMGTSYPVEGKGKAVATYESSISATHGSGSEADAEKEHDFIGIGDWTGETPLKGATRARKLHTTRRSKHKKPVVIIQDHVPDHSTSKNEDHFIAENITSRYGNRETKYLRRRPTKTDHGDRLNLAEEGRIPRGSIDDTNSAVASSLSPRRRYILFALLVTAVFTLIGSTYGAHHTGKAQIAHTKSIIFSATVVLSLLTVISMVVAKRPLQEALLAGVFESLIGFVLVVEIHEFM</sequence>
<evidence type="ECO:0000313" key="3">
    <source>
        <dbReference type="EMBL" id="CAI6325412.1"/>
    </source>
</evidence>
<dbReference type="AlphaFoldDB" id="A0A9W4UAL7"/>
<evidence type="ECO:0000256" key="1">
    <source>
        <dbReference type="SAM" id="MobiDB-lite"/>
    </source>
</evidence>
<keyword evidence="2" id="KW-0812">Transmembrane</keyword>
<feature type="region of interest" description="Disordered" evidence="1">
    <location>
        <begin position="49"/>
        <end position="86"/>
    </location>
</feature>